<evidence type="ECO:0000313" key="5">
    <source>
        <dbReference type="Proteomes" id="UP000316095"/>
    </source>
</evidence>
<dbReference type="AlphaFoldDB" id="A0A5C5XR33"/>
<dbReference type="GO" id="GO:0016853">
    <property type="term" value="F:isomerase activity"/>
    <property type="evidence" value="ECO:0007669"/>
    <property type="project" value="UniProtKB-ARBA"/>
</dbReference>
<proteinExistence type="inferred from homology"/>
<dbReference type="FunFam" id="3.90.850.10:FF:000002">
    <property type="entry name" value="2-hydroxyhepta-2,4-diene-1,7-dioate isomerase"/>
    <property type="match status" value="1"/>
</dbReference>
<dbReference type="Gene3D" id="3.90.850.10">
    <property type="entry name" value="Fumarylacetoacetase-like, C-terminal domain"/>
    <property type="match status" value="1"/>
</dbReference>
<dbReference type="GO" id="GO:0019752">
    <property type="term" value="P:carboxylic acid metabolic process"/>
    <property type="evidence" value="ECO:0007669"/>
    <property type="project" value="UniProtKB-ARBA"/>
</dbReference>
<dbReference type="SUPFAM" id="SSF56529">
    <property type="entry name" value="FAH"/>
    <property type="match status" value="1"/>
</dbReference>
<dbReference type="InterPro" id="IPR011234">
    <property type="entry name" value="Fumarylacetoacetase-like_C"/>
</dbReference>
<sequence>MKLTMLESAGELKVVGVELSESQTQFIDLCAVDDSLPNCLFGILREGVLDRATRAFQGGLAQKKFIEGKIKAPITKPEKIICIGLNYGDHARETKAEIPSEPVCFGKYANTIIGPGDSIRLPAVSQRVDYEAELVVVIGKSAYQVDAADALDYVAGYMIGNDVSARDWQKGRPGGQWMLGKSPDTFAPIGPYVVTCEEVGDPHQLSISLTLNGETMQQSSTTELIFGIDKIIAHLTQIMTLQPGDLIFTGTPSGVGDARKPPVYLKDGDTVEVTIEKLGSLQNTVVS</sequence>
<dbReference type="Pfam" id="PF01557">
    <property type="entry name" value="FAA_hydrolase"/>
    <property type="match status" value="1"/>
</dbReference>
<evidence type="ECO:0000256" key="1">
    <source>
        <dbReference type="ARBA" id="ARBA00010211"/>
    </source>
</evidence>
<protein>
    <submittedName>
        <fullName evidence="4">Ureidoglycolate lyase</fullName>
        <ecNumber evidence="4">4.3.2.3</ecNumber>
    </submittedName>
</protein>
<keyword evidence="5" id="KW-1185">Reference proteome</keyword>
<name>A0A5C5XR33_9PLAN</name>
<dbReference type="InterPro" id="IPR036663">
    <property type="entry name" value="Fumarylacetoacetase_C_sf"/>
</dbReference>
<dbReference type="EMBL" id="SJPG01000001">
    <property type="protein sequence ID" value="TWT64182.1"/>
    <property type="molecule type" value="Genomic_DNA"/>
</dbReference>
<dbReference type="GO" id="GO:0050385">
    <property type="term" value="F:ureidoglycolate lyase activity"/>
    <property type="evidence" value="ECO:0007669"/>
    <property type="project" value="UniProtKB-EC"/>
</dbReference>
<dbReference type="PANTHER" id="PTHR42796:SF4">
    <property type="entry name" value="FUMARYLACETOACETATE HYDROLASE DOMAIN-CONTAINING PROTEIN 2A"/>
    <property type="match status" value="1"/>
</dbReference>
<dbReference type="RefSeq" id="WP_146505917.1">
    <property type="nucleotide sequence ID" value="NZ_SJPG01000001.1"/>
</dbReference>
<gene>
    <name evidence="4" type="ORF">Pan54_49430</name>
</gene>
<accession>A0A5C5XR33</accession>
<reference evidence="4 5" key="1">
    <citation type="submission" date="2019-02" db="EMBL/GenBank/DDBJ databases">
        <title>Deep-cultivation of Planctomycetes and their phenomic and genomic characterization uncovers novel biology.</title>
        <authorList>
            <person name="Wiegand S."/>
            <person name="Jogler M."/>
            <person name="Boedeker C."/>
            <person name="Pinto D."/>
            <person name="Vollmers J."/>
            <person name="Rivas-Marin E."/>
            <person name="Kohn T."/>
            <person name="Peeters S.H."/>
            <person name="Heuer A."/>
            <person name="Rast P."/>
            <person name="Oberbeckmann S."/>
            <person name="Bunk B."/>
            <person name="Jeske O."/>
            <person name="Meyerdierks A."/>
            <person name="Storesund J.E."/>
            <person name="Kallscheuer N."/>
            <person name="Luecker S."/>
            <person name="Lage O.M."/>
            <person name="Pohl T."/>
            <person name="Merkel B.J."/>
            <person name="Hornburger P."/>
            <person name="Mueller R.-W."/>
            <person name="Bruemmer F."/>
            <person name="Labrenz M."/>
            <person name="Spormann A.M."/>
            <person name="Op Den Camp H."/>
            <person name="Overmann J."/>
            <person name="Amann R."/>
            <person name="Jetten M.S.M."/>
            <person name="Mascher T."/>
            <person name="Medema M.H."/>
            <person name="Devos D.P."/>
            <person name="Kaster A.-K."/>
            <person name="Ovreas L."/>
            <person name="Rohde M."/>
            <person name="Galperin M.Y."/>
            <person name="Jogler C."/>
        </authorList>
    </citation>
    <scope>NUCLEOTIDE SEQUENCE [LARGE SCALE GENOMIC DNA]</scope>
    <source>
        <strain evidence="4 5">Pan54</strain>
    </source>
</reference>
<evidence type="ECO:0000259" key="3">
    <source>
        <dbReference type="Pfam" id="PF01557"/>
    </source>
</evidence>
<dbReference type="PANTHER" id="PTHR42796">
    <property type="entry name" value="FUMARYLACETOACETATE HYDROLASE DOMAIN-CONTAINING PROTEIN 2A-RELATED"/>
    <property type="match status" value="1"/>
</dbReference>
<keyword evidence="2" id="KW-0479">Metal-binding</keyword>
<evidence type="ECO:0000256" key="2">
    <source>
        <dbReference type="ARBA" id="ARBA00022723"/>
    </source>
</evidence>
<comment type="similarity">
    <text evidence="1">Belongs to the FAH family.</text>
</comment>
<dbReference type="OrthoDB" id="9805307at2"/>
<evidence type="ECO:0000313" key="4">
    <source>
        <dbReference type="EMBL" id="TWT64182.1"/>
    </source>
</evidence>
<dbReference type="Proteomes" id="UP000316095">
    <property type="component" value="Unassembled WGS sequence"/>
</dbReference>
<organism evidence="4 5">
    <name type="scientific">Rubinisphaera italica</name>
    <dbReference type="NCBI Taxonomy" id="2527969"/>
    <lineage>
        <taxon>Bacteria</taxon>
        <taxon>Pseudomonadati</taxon>
        <taxon>Planctomycetota</taxon>
        <taxon>Planctomycetia</taxon>
        <taxon>Planctomycetales</taxon>
        <taxon>Planctomycetaceae</taxon>
        <taxon>Rubinisphaera</taxon>
    </lineage>
</organism>
<dbReference type="InterPro" id="IPR051121">
    <property type="entry name" value="FAH"/>
</dbReference>
<keyword evidence="4" id="KW-0456">Lyase</keyword>
<feature type="domain" description="Fumarylacetoacetase-like C-terminal" evidence="3">
    <location>
        <begin position="79"/>
        <end position="286"/>
    </location>
</feature>
<dbReference type="GO" id="GO:0046872">
    <property type="term" value="F:metal ion binding"/>
    <property type="evidence" value="ECO:0007669"/>
    <property type="project" value="UniProtKB-KW"/>
</dbReference>
<dbReference type="EC" id="4.3.2.3" evidence="4"/>
<comment type="caution">
    <text evidence="4">The sequence shown here is derived from an EMBL/GenBank/DDBJ whole genome shotgun (WGS) entry which is preliminary data.</text>
</comment>